<dbReference type="PANTHER" id="PTHR12585:SF27">
    <property type="entry name" value="MEIOTIC RECOMBINATION PROTEIN REC8 HOMOLOG"/>
    <property type="match status" value="1"/>
</dbReference>
<name>A0AA47MF27_MERPO</name>
<feature type="region of interest" description="Disordered" evidence="1">
    <location>
        <begin position="350"/>
        <end position="371"/>
    </location>
</feature>
<proteinExistence type="predicted"/>
<keyword evidence="3" id="KW-1185">Reference proteome</keyword>
<dbReference type="InterPro" id="IPR039781">
    <property type="entry name" value="Rad21/Rec8-like"/>
</dbReference>
<comment type="caution">
    <text evidence="2">The sequence shown here is derived from an EMBL/GenBank/DDBJ whole genome shotgun (WGS) entry which is preliminary data.</text>
</comment>
<dbReference type="GO" id="GO:0003682">
    <property type="term" value="F:chromatin binding"/>
    <property type="evidence" value="ECO:0007669"/>
    <property type="project" value="TreeGrafter"/>
</dbReference>
<evidence type="ECO:0000256" key="1">
    <source>
        <dbReference type="SAM" id="MobiDB-lite"/>
    </source>
</evidence>
<dbReference type="GO" id="GO:0006302">
    <property type="term" value="P:double-strand break repair"/>
    <property type="evidence" value="ECO:0007669"/>
    <property type="project" value="TreeGrafter"/>
</dbReference>
<feature type="compositionally biased region" description="Basic and acidic residues" evidence="1">
    <location>
        <begin position="352"/>
        <end position="370"/>
    </location>
</feature>
<gene>
    <name evidence="2" type="primary">Rec8</name>
    <name evidence="2" type="ORF">N1851_024275</name>
</gene>
<evidence type="ECO:0000313" key="3">
    <source>
        <dbReference type="Proteomes" id="UP001174136"/>
    </source>
</evidence>
<accession>A0AA47MF27</accession>
<dbReference type="Proteomes" id="UP001174136">
    <property type="component" value="Unassembled WGS sequence"/>
</dbReference>
<protein>
    <submittedName>
        <fullName evidence="2">Meiotic recombination protein REC8</fullName>
    </submittedName>
</protein>
<dbReference type="GO" id="GO:0051177">
    <property type="term" value="P:meiotic sister chromatid cohesion"/>
    <property type="evidence" value="ECO:0007669"/>
    <property type="project" value="TreeGrafter"/>
</dbReference>
<sequence>MDYVLVRVPPPQPGLPRPRFSLYLSSQLQYGVVVVYHHQCVILLGRATHSEIQTTLDRLTKHKPAENINLDDKDGLPLCVPDALLLLTETEGAQEPFFGVMTVEATMPSPCTLIQFTLLVLGWHTAYFDLFCCITASPDSITLREKEPVTIPTAEFEGLELPDHDLDMIELLLAQEEDFPEEGPVAIAEREEDMARELARAEEDAERDRTKEITGSTIVLQPTMVSSEEAIQLPQEETGPPAARPPPHIGERVLVSEQQQLKRRGGGRRRRQLIFFDPDTQLNQEELQQRIGDPLTETQRPLLPPAPSHRMLPAAHLLTEPCNFLPEAIQLLWRQAATITPLSGLDLQVGERGVESTDSERDREAQREQDQQELQSVEVECLWLWWG</sequence>
<dbReference type="GO" id="GO:0005634">
    <property type="term" value="C:nucleus"/>
    <property type="evidence" value="ECO:0007669"/>
    <property type="project" value="UniProtKB-SubCell"/>
</dbReference>
<dbReference type="GO" id="GO:0030893">
    <property type="term" value="C:meiotic cohesin complex"/>
    <property type="evidence" value="ECO:0007669"/>
    <property type="project" value="TreeGrafter"/>
</dbReference>
<dbReference type="AlphaFoldDB" id="A0AA47MF27"/>
<dbReference type="PANTHER" id="PTHR12585">
    <property type="entry name" value="SCC1 / RAD21 FAMILY MEMBER"/>
    <property type="match status" value="1"/>
</dbReference>
<dbReference type="EMBL" id="JAOPHQ010004551">
    <property type="protein sequence ID" value="KAK0139118.1"/>
    <property type="molecule type" value="Genomic_DNA"/>
</dbReference>
<organism evidence="2 3">
    <name type="scientific">Merluccius polli</name>
    <name type="common">Benguela hake</name>
    <name type="synonym">Merluccius cadenati</name>
    <dbReference type="NCBI Taxonomy" id="89951"/>
    <lineage>
        <taxon>Eukaryota</taxon>
        <taxon>Metazoa</taxon>
        <taxon>Chordata</taxon>
        <taxon>Craniata</taxon>
        <taxon>Vertebrata</taxon>
        <taxon>Euteleostomi</taxon>
        <taxon>Actinopterygii</taxon>
        <taxon>Neopterygii</taxon>
        <taxon>Teleostei</taxon>
        <taxon>Neoteleostei</taxon>
        <taxon>Acanthomorphata</taxon>
        <taxon>Zeiogadaria</taxon>
        <taxon>Gadariae</taxon>
        <taxon>Gadiformes</taxon>
        <taxon>Gadoidei</taxon>
        <taxon>Merlucciidae</taxon>
        <taxon>Merluccius</taxon>
    </lineage>
</organism>
<reference evidence="2" key="1">
    <citation type="journal article" date="2023" name="Front. Mar. Sci.">
        <title>A new Merluccius polli reference genome to investigate the effects of global change in West African waters.</title>
        <authorList>
            <person name="Mateo J.L."/>
            <person name="Blanco-Fernandez C."/>
            <person name="Garcia-Vazquez E."/>
            <person name="Machado-Schiaffino G."/>
        </authorList>
    </citation>
    <scope>NUCLEOTIDE SEQUENCE</scope>
    <source>
        <strain evidence="2">C29</strain>
        <tissue evidence="2">Fin</tissue>
    </source>
</reference>
<evidence type="ECO:0000313" key="2">
    <source>
        <dbReference type="EMBL" id="KAK0139118.1"/>
    </source>
</evidence>